<feature type="compositionally biased region" description="Pro residues" evidence="1">
    <location>
        <begin position="310"/>
        <end position="319"/>
    </location>
</feature>
<evidence type="ECO:0000256" key="1">
    <source>
        <dbReference type="SAM" id="MobiDB-lite"/>
    </source>
</evidence>
<feature type="compositionally biased region" description="Low complexity" evidence="1">
    <location>
        <begin position="238"/>
        <end position="273"/>
    </location>
</feature>
<dbReference type="RefSeq" id="WP_166383576.1">
    <property type="nucleotide sequence ID" value="NZ_BAAATT010000014.1"/>
</dbReference>
<dbReference type="AlphaFoldDB" id="A0A8J3L870"/>
<name>A0A8J3L870_9ACTN</name>
<feature type="compositionally biased region" description="Polar residues" evidence="1">
    <location>
        <begin position="330"/>
        <end position="340"/>
    </location>
</feature>
<feature type="transmembrane region" description="Helical" evidence="2">
    <location>
        <begin position="106"/>
        <end position="125"/>
    </location>
</feature>
<feature type="compositionally biased region" description="Pro residues" evidence="1">
    <location>
        <begin position="197"/>
        <end position="209"/>
    </location>
</feature>
<sequence length="340" mass="34392">MRHIGSFLLALVFAPAIFLLTGSGLSAFQTMWASGGAPSAALDAAVAAGALLLASALYAVLTMVRLSPIGPFLAGLGLLGTSVWAAGWSQSYAHTFAMLDVHMGGAVGQSGLGLVLAVPLLATVVSPRRWRKHERLADETVALAAYPLQQGRPPMPADQTRAFTSVPGEQGYTGLPDVPAPSLHYPRATPQGIPTVNVPPAPVAPPQAAPPKAARKKAAPVAATPPGEAPPLPRRTPAAESAVAAAAAQPAAQPTVPSPSAASTQATVPAQAAPQPPAPARTAPAAAQPPVPPQRSAPPQAATPQAPSAPQSPVPPPLPEESTVMLTAPADQQTFKLERD</sequence>
<feature type="transmembrane region" description="Helical" evidence="2">
    <location>
        <begin position="40"/>
        <end position="61"/>
    </location>
</feature>
<keyword evidence="4" id="KW-1185">Reference proteome</keyword>
<dbReference type="Proteomes" id="UP000660339">
    <property type="component" value="Unassembled WGS sequence"/>
</dbReference>
<comment type="caution">
    <text evidence="3">The sequence shown here is derived from an EMBL/GenBank/DDBJ whole genome shotgun (WGS) entry which is preliminary data.</text>
</comment>
<keyword evidence="2" id="KW-1133">Transmembrane helix</keyword>
<feature type="transmembrane region" description="Helical" evidence="2">
    <location>
        <begin position="68"/>
        <end position="86"/>
    </location>
</feature>
<feature type="region of interest" description="Disordered" evidence="1">
    <location>
        <begin position="163"/>
        <end position="340"/>
    </location>
</feature>
<evidence type="ECO:0000313" key="3">
    <source>
        <dbReference type="EMBL" id="GIG13454.1"/>
    </source>
</evidence>
<dbReference type="EMBL" id="BONJ01000007">
    <property type="protein sequence ID" value="GIG13454.1"/>
    <property type="molecule type" value="Genomic_DNA"/>
</dbReference>
<proteinExistence type="predicted"/>
<feature type="compositionally biased region" description="Low complexity" evidence="1">
    <location>
        <begin position="297"/>
        <end position="309"/>
    </location>
</feature>
<organism evidence="3 4">
    <name type="scientific">Catellatospora methionotrophica</name>
    <dbReference type="NCBI Taxonomy" id="121620"/>
    <lineage>
        <taxon>Bacteria</taxon>
        <taxon>Bacillati</taxon>
        <taxon>Actinomycetota</taxon>
        <taxon>Actinomycetes</taxon>
        <taxon>Micromonosporales</taxon>
        <taxon>Micromonosporaceae</taxon>
        <taxon>Catellatospora</taxon>
    </lineage>
</organism>
<keyword evidence="2" id="KW-0472">Membrane</keyword>
<keyword evidence="2" id="KW-0812">Transmembrane</keyword>
<evidence type="ECO:0000313" key="4">
    <source>
        <dbReference type="Proteomes" id="UP000660339"/>
    </source>
</evidence>
<feature type="compositionally biased region" description="Pro residues" evidence="1">
    <location>
        <begin position="287"/>
        <end position="296"/>
    </location>
</feature>
<accession>A0A8J3L870</accession>
<evidence type="ECO:0000256" key="2">
    <source>
        <dbReference type="SAM" id="Phobius"/>
    </source>
</evidence>
<gene>
    <name evidence="3" type="ORF">Cme02nite_17860</name>
</gene>
<reference evidence="3" key="1">
    <citation type="submission" date="2021-01" db="EMBL/GenBank/DDBJ databases">
        <title>Whole genome shotgun sequence of Catellatospora methionotrophica NBRC 14553.</title>
        <authorList>
            <person name="Komaki H."/>
            <person name="Tamura T."/>
        </authorList>
    </citation>
    <scope>NUCLEOTIDE SEQUENCE</scope>
    <source>
        <strain evidence="3">NBRC 14553</strain>
    </source>
</reference>
<protein>
    <submittedName>
        <fullName evidence="3">Uncharacterized protein</fullName>
    </submittedName>
</protein>